<dbReference type="PANTHER" id="PTHR24361">
    <property type="entry name" value="MITOGEN-ACTIVATED KINASE KINASE KINASE"/>
    <property type="match status" value="1"/>
</dbReference>
<dbReference type="Proteomes" id="UP000006352">
    <property type="component" value="Unassembled WGS sequence"/>
</dbReference>
<dbReference type="Pfam" id="PF00069">
    <property type="entry name" value="Pkinase"/>
    <property type="match status" value="1"/>
</dbReference>
<protein>
    <recommendedName>
        <fullName evidence="1">Protein kinase domain-containing protein</fullName>
    </recommendedName>
</protein>
<accession>J4IA66</accession>
<dbReference type="InterPro" id="IPR000719">
    <property type="entry name" value="Prot_kinase_dom"/>
</dbReference>
<dbReference type="RefSeq" id="XP_012181659.1">
    <property type="nucleotide sequence ID" value="XM_012326269.1"/>
</dbReference>
<dbReference type="InParanoid" id="J4IA66"/>
<dbReference type="GO" id="GO:0004674">
    <property type="term" value="F:protein serine/threonine kinase activity"/>
    <property type="evidence" value="ECO:0007669"/>
    <property type="project" value="TreeGrafter"/>
</dbReference>
<dbReference type="InterPro" id="IPR011009">
    <property type="entry name" value="Kinase-like_dom_sf"/>
</dbReference>
<dbReference type="InterPro" id="IPR053235">
    <property type="entry name" value="Ser_Thr_kinase"/>
</dbReference>
<name>J4IA66_9APHY</name>
<gene>
    <name evidence="2" type="ORF">FIBRA_04471</name>
</gene>
<keyword evidence="3" id="KW-1185">Reference proteome</keyword>
<proteinExistence type="predicted"/>
<dbReference type="Gene3D" id="1.10.510.10">
    <property type="entry name" value="Transferase(Phosphotransferase) domain 1"/>
    <property type="match status" value="1"/>
</dbReference>
<dbReference type="EMBL" id="HE797078">
    <property type="protein sequence ID" value="CCM02376.1"/>
    <property type="molecule type" value="Genomic_DNA"/>
</dbReference>
<evidence type="ECO:0000313" key="2">
    <source>
        <dbReference type="EMBL" id="CCM02376.1"/>
    </source>
</evidence>
<dbReference type="SUPFAM" id="SSF56112">
    <property type="entry name" value="Protein kinase-like (PK-like)"/>
    <property type="match status" value="1"/>
</dbReference>
<sequence>MRQHLEHITFMHNYNIAHLDISLHNILTDDESRYACIDFETSRRFSGIGTPRIRAPRAAELPPEVEEGGWSDPYKIDIWASGMLILRAAKVGSRFLNIHNESSPFKQMTGNDFPELSSVVSPMLRDAYEQRPTAKEALASFDAMVCTIRKDRLDSYGSCQ</sequence>
<evidence type="ECO:0000259" key="1">
    <source>
        <dbReference type="PROSITE" id="PS50011"/>
    </source>
</evidence>
<organism evidence="2 3">
    <name type="scientific">Fibroporia radiculosa</name>
    <dbReference type="NCBI Taxonomy" id="599839"/>
    <lineage>
        <taxon>Eukaryota</taxon>
        <taxon>Fungi</taxon>
        <taxon>Dikarya</taxon>
        <taxon>Basidiomycota</taxon>
        <taxon>Agaricomycotina</taxon>
        <taxon>Agaricomycetes</taxon>
        <taxon>Polyporales</taxon>
        <taxon>Fibroporiaceae</taxon>
        <taxon>Fibroporia</taxon>
    </lineage>
</organism>
<evidence type="ECO:0000313" key="3">
    <source>
        <dbReference type="Proteomes" id="UP000006352"/>
    </source>
</evidence>
<dbReference type="OrthoDB" id="3173976at2759"/>
<dbReference type="PROSITE" id="PS50011">
    <property type="entry name" value="PROTEIN_KINASE_DOM"/>
    <property type="match status" value="1"/>
</dbReference>
<dbReference type="AlphaFoldDB" id="J4IA66"/>
<reference evidence="2 3" key="1">
    <citation type="journal article" date="2012" name="Appl. Environ. Microbiol.">
        <title>Short-read sequencing for genomic analysis of the brown rot fungus Fibroporia radiculosa.</title>
        <authorList>
            <person name="Tang J.D."/>
            <person name="Perkins A.D."/>
            <person name="Sonstegard T.S."/>
            <person name="Schroeder S.G."/>
            <person name="Burgess S.C."/>
            <person name="Diehl S.V."/>
        </authorList>
    </citation>
    <scope>NUCLEOTIDE SEQUENCE [LARGE SCALE GENOMIC DNA]</scope>
    <source>
        <strain evidence="2 3">TFFH 294</strain>
    </source>
</reference>
<feature type="domain" description="Protein kinase" evidence="1">
    <location>
        <begin position="1"/>
        <end position="145"/>
    </location>
</feature>
<dbReference type="STRING" id="599839.J4IA66"/>
<dbReference type="GO" id="GO:0005737">
    <property type="term" value="C:cytoplasm"/>
    <property type="evidence" value="ECO:0007669"/>
    <property type="project" value="TreeGrafter"/>
</dbReference>
<dbReference type="HOGENOM" id="CLU_1652176_0_0_1"/>
<dbReference type="GeneID" id="24097287"/>
<dbReference type="GO" id="GO:0005524">
    <property type="term" value="F:ATP binding"/>
    <property type="evidence" value="ECO:0007669"/>
    <property type="project" value="InterPro"/>
</dbReference>